<feature type="domain" description="Protein kinase" evidence="11">
    <location>
        <begin position="318"/>
        <end position="543"/>
    </location>
</feature>
<evidence type="ECO:0000256" key="3">
    <source>
        <dbReference type="ARBA" id="ARBA00022679"/>
    </source>
</evidence>
<evidence type="ECO:0000256" key="8">
    <source>
        <dbReference type="ARBA" id="ARBA00048679"/>
    </source>
</evidence>
<protein>
    <recommendedName>
        <fullName evidence="1">non-specific serine/threonine protein kinase</fullName>
        <ecNumber evidence="1">2.7.11.1</ecNumber>
    </recommendedName>
</protein>
<feature type="binding site" evidence="9">
    <location>
        <position position="357"/>
    </location>
    <ligand>
        <name>ATP</name>
        <dbReference type="ChEBI" id="CHEBI:30616"/>
    </ligand>
</feature>
<comment type="caution">
    <text evidence="12">The sequence shown here is derived from an EMBL/GenBank/DDBJ whole genome shotgun (WGS) entry which is preliminary data.</text>
</comment>
<evidence type="ECO:0000256" key="10">
    <source>
        <dbReference type="SAM" id="MobiDB-lite"/>
    </source>
</evidence>
<reference evidence="12 13" key="1">
    <citation type="submission" date="2017-06" db="EMBL/GenBank/DDBJ databases">
        <title>Ant-infecting Ophiocordyceps genomes reveal a high diversity of potential behavioral manipulation genes and a possible major role for enterotoxins.</title>
        <authorList>
            <person name="De Bekker C."/>
            <person name="Evans H.C."/>
            <person name="Brachmann A."/>
            <person name="Hughes D.P."/>
        </authorList>
    </citation>
    <scope>NUCLEOTIDE SEQUENCE [LARGE SCALE GENOMIC DNA]</scope>
    <source>
        <strain evidence="12 13">Map64</strain>
    </source>
</reference>
<dbReference type="InterPro" id="IPR050236">
    <property type="entry name" value="Ser_Thr_kinase_AGC"/>
</dbReference>
<dbReference type="SUPFAM" id="SSF56112">
    <property type="entry name" value="Protein kinase-like (PK-like)"/>
    <property type="match status" value="1"/>
</dbReference>
<feature type="region of interest" description="Disordered" evidence="10">
    <location>
        <begin position="189"/>
        <end position="211"/>
    </location>
</feature>
<feature type="compositionally biased region" description="Basic residues" evidence="10">
    <location>
        <begin position="195"/>
        <end position="204"/>
    </location>
</feature>
<dbReference type="STRING" id="1399860.A0A2C5X7H6"/>
<keyword evidence="5" id="KW-0418">Kinase</keyword>
<dbReference type="InterPro" id="IPR008271">
    <property type="entry name" value="Ser/Thr_kinase_AS"/>
</dbReference>
<accession>A0A2C5X7H6</accession>
<dbReference type="InterPro" id="IPR011009">
    <property type="entry name" value="Kinase-like_dom_sf"/>
</dbReference>
<name>A0A2C5X7H6_9HYPO</name>
<keyword evidence="4 9" id="KW-0547">Nucleotide-binding</keyword>
<dbReference type="PROSITE" id="PS00107">
    <property type="entry name" value="PROTEIN_KINASE_ATP"/>
    <property type="match status" value="1"/>
</dbReference>
<evidence type="ECO:0000313" key="13">
    <source>
        <dbReference type="Proteomes" id="UP000226192"/>
    </source>
</evidence>
<evidence type="ECO:0000313" key="12">
    <source>
        <dbReference type="EMBL" id="PHH59689.1"/>
    </source>
</evidence>
<dbReference type="EMBL" id="NJET01000188">
    <property type="protein sequence ID" value="PHH59689.1"/>
    <property type="molecule type" value="Genomic_DNA"/>
</dbReference>
<dbReference type="GO" id="GO:0005524">
    <property type="term" value="F:ATP binding"/>
    <property type="evidence" value="ECO:0007669"/>
    <property type="project" value="UniProtKB-UniRule"/>
</dbReference>
<evidence type="ECO:0000256" key="4">
    <source>
        <dbReference type="ARBA" id="ARBA00022741"/>
    </source>
</evidence>
<comment type="catalytic activity">
    <reaction evidence="8">
        <text>L-seryl-[protein] + ATP = O-phospho-L-seryl-[protein] + ADP + H(+)</text>
        <dbReference type="Rhea" id="RHEA:17989"/>
        <dbReference type="Rhea" id="RHEA-COMP:9863"/>
        <dbReference type="Rhea" id="RHEA-COMP:11604"/>
        <dbReference type="ChEBI" id="CHEBI:15378"/>
        <dbReference type="ChEBI" id="CHEBI:29999"/>
        <dbReference type="ChEBI" id="CHEBI:30616"/>
        <dbReference type="ChEBI" id="CHEBI:83421"/>
        <dbReference type="ChEBI" id="CHEBI:456216"/>
        <dbReference type="EC" id="2.7.11.1"/>
    </reaction>
</comment>
<feature type="region of interest" description="Disordered" evidence="10">
    <location>
        <begin position="142"/>
        <end position="174"/>
    </location>
</feature>
<dbReference type="PANTHER" id="PTHR24356:SF400">
    <property type="entry name" value="SERINE_THREONINE-PROTEIN KINASE CBK1"/>
    <property type="match status" value="1"/>
</dbReference>
<dbReference type="PROSITE" id="PS00108">
    <property type="entry name" value="PROTEIN_KINASE_ST"/>
    <property type="match status" value="1"/>
</dbReference>
<dbReference type="EC" id="2.7.11.1" evidence="1"/>
<evidence type="ECO:0000256" key="9">
    <source>
        <dbReference type="PROSITE-ProRule" id="PRU10141"/>
    </source>
</evidence>
<feature type="region of interest" description="Disordered" evidence="10">
    <location>
        <begin position="66"/>
        <end position="106"/>
    </location>
</feature>
<keyword evidence="13" id="KW-1185">Reference proteome</keyword>
<dbReference type="PROSITE" id="PS50011">
    <property type="entry name" value="PROTEIN_KINASE_DOM"/>
    <property type="match status" value="1"/>
</dbReference>
<dbReference type="AlphaFoldDB" id="A0A2C5X7H6"/>
<dbReference type="Gene3D" id="3.30.200.20">
    <property type="entry name" value="Phosphorylase Kinase, domain 1"/>
    <property type="match status" value="1"/>
</dbReference>
<keyword evidence="6 9" id="KW-0067">ATP-binding</keyword>
<evidence type="ECO:0000256" key="6">
    <source>
        <dbReference type="ARBA" id="ARBA00022840"/>
    </source>
</evidence>
<gene>
    <name evidence="12" type="ORF">CDD81_2661</name>
</gene>
<sequence length="543" mass="60647">MRTGLLGKRSCPVLEPRPLIVANAIAGEERANVEAGPLNLRREGSRVWSEIRGAIMAIGKTSHSESENSIACDCNGSSPRAGREKGKGVVRETNVDGAPPAGRRPKGILPRELVKRLGFHSGCDSSTTVVLRGSPLKRQTSLHVVASAQSSQRQSSVSSERSSSKISMGANGSSRKTWIDTRLSDVASLKDSSSRQRHSPRHGWSKSSPDGGTLQTIDEGCFLTQPTVLTVERAAAAKIYLETHFNELLNRPSARTLRRQYLESQLYYSPHLSAEQKAGIRQTFFYHETCCMRETRVLKAQSLSCLKQDGSAGCVDRYDIVKILGRGSFGVVKLMRERRSGRHAESKQVYAMKVIRKSDMLRSGQEGHLRAERDFLVASEGSSWIIPLVASFQDPKSLYLVMEYMPGGDFLGLLIREQILHEAVARFYIAEMILAVEESHRLRFIHRDIKPDNFLISASGHLKISDFGLAFDGHWSHDASYYNCQRYSLLQRLGIQVDGDDDDKKKCENISTQLPWLQNMKDVLQRHEKQDRAKQDDLPQLLG</sequence>
<organism evidence="12 13">
    <name type="scientific">Ophiocordyceps australis</name>
    <dbReference type="NCBI Taxonomy" id="1399860"/>
    <lineage>
        <taxon>Eukaryota</taxon>
        <taxon>Fungi</taxon>
        <taxon>Dikarya</taxon>
        <taxon>Ascomycota</taxon>
        <taxon>Pezizomycotina</taxon>
        <taxon>Sordariomycetes</taxon>
        <taxon>Hypocreomycetidae</taxon>
        <taxon>Hypocreales</taxon>
        <taxon>Ophiocordycipitaceae</taxon>
        <taxon>Ophiocordyceps</taxon>
    </lineage>
</organism>
<dbReference type="Proteomes" id="UP000226192">
    <property type="component" value="Unassembled WGS sequence"/>
</dbReference>
<keyword evidence="3" id="KW-0808">Transferase</keyword>
<evidence type="ECO:0000256" key="1">
    <source>
        <dbReference type="ARBA" id="ARBA00012513"/>
    </source>
</evidence>
<evidence type="ECO:0000256" key="2">
    <source>
        <dbReference type="ARBA" id="ARBA00022527"/>
    </source>
</evidence>
<evidence type="ECO:0000256" key="7">
    <source>
        <dbReference type="ARBA" id="ARBA00047899"/>
    </source>
</evidence>
<feature type="compositionally biased region" description="Basic and acidic residues" evidence="10">
    <location>
        <begin position="81"/>
        <end position="94"/>
    </location>
</feature>
<dbReference type="Pfam" id="PF00069">
    <property type="entry name" value="Pkinase"/>
    <property type="match status" value="1"/>
</dbReference>
<dbReference type="SMART" id="SM00220">
    <property type="entry name" value="S_TKc"/>
    <property type="match status" value="1"/>
</dbReference>
<evidence type="ECO:0000259" key="11">
    <source>
        <dbReference type="PROSITE" id="PS50011"/>
    </source>
</evidence>
<dbReference type="OrthoDB" id="3638488at2759"/>
<keyword evidence="2" id="KW-0723">Serine/threonine-protein kinase</keyword>
<dbReference type="GO" id="GO:0035556">
    <property type="term" value="P:intracellular signal transduction"/>
    <property type="evidence" value="ECO:0007669"/>
    <property type="project" value="TreeGrafter"/>
</dbReference>
<evidence type="ECO:0000256" key="5">
    <source>
        <dbReference type="ARBA" id="ARBA00022777"/>
    </source>
</evidence>
<dbReference type="PANTHER" id="PTHR24356">
    <property type="entry name" value="SERINE/THREONINE-PROTEIN KINASE"/>
    <property type="match status" value="1"/>
</dbReference>
<comment type="catalytic activity">
    <reaction evidence="7">
        <text>L-threonyl-[protein] + ATP = O-phospho-L-threonyl-[protein] + ADP + H(+)</text>
        <dbReference type="Rhea" id="RHEA:46608"/>
        <dbReference type="Rhea" id="RHEA-COMP:11060"/>
        <dbReference type="Rhea" id="RHEA-COMP:11605"/>
        <dbReference type="ChEBI" id="CHEBI:15378"/>
        <dbReference type="ChEBI" id="CHEBI:30013"/>
        <dbReference type="ChEBI" id="CHEBI:30616"/>
        <dbReference type="ChEBI" id="CHEBI:61977"/>
        <dbReference type="ChEBI" id="CHEBI:456216"/>
        <dbReference type="EC" id="2.7.11.1"/>
    </reaction>
</comment>
<dbReference type="InterPro" id="IPR000719">
    <property type="entry name" value="Prot_kinase_dom"/>
</dbReference>
<feature type="compositionally biased region" description="Low complexity" evidence="10">
    <location>
        <begin position="144"/>
        <end position="161"/>
    </location>
</feature>
<dbReference type="InterPro" id="IPR017441">
    <property type="entry name" value="Protein_kinase_ATP_BS"/>
</dbReference>
<dbReference type="Gene3D" id="1.10.510.10">
    <property type="entry name" value="Transferase(Phosphotransferase) domain 1"/>
    <property type="match status" value="1"/>
</dbReference>
<dbReference type="GO" id="GO:0004674">
    <property type="term" value="F:protein serine/threonine kinase activity"/>
    <property type="evidence" value="ECO:0007669"/>
    <property type="project" value="UniProtKB-KW"/>
</dbReference>
<proteinExistence type="predicted"/>